<dbReference type="InterPro" id="IPR021764">
    <property type="entry name" value="Enterochelin_esterase_N"/>
</dbReference>
<evidence type="ECO:0000256" key="2">
    <source>
        <dbReference type="ARBA" id="ARBA00022490"/>
    </source>
</evidence>
<reference evidence="7 8" key="1">
    <citation type="submission" date="2019-04" db="EMBL/GenBank/DDBJ databases">
        <title>Streptomyces rhizosphaericola sp. nov., an actinobacterium isolated from the wheat rhizosphere.</title>
        <authorList>
            <person name="Vargas Hoyos H.A."/>
            <person name="Santos S.N."/>
            <person name="Genuario D.B."/>
            <person name="Melo I.S."/>
            <person name="Da Silva L.J."/>
            <person name="Da Silva F.S.P."/>
            <person name="Zucchi T.D."/>
        </authorList>
    </citation>
    <scope>NUCLEOTIDE SEQUENCE [LARGE SCALE GENOMIC DNA]</scope>
    <source>
        <strain evidence="7 8">1AS2c</strain>
    </source>
</reference>
<dbReference type="InterPro" id="IPR050583">
    <property type="entry name" value="Mycobacterial_A85_antigen"/>
</dbReference>
<keyword evidence="3" id="KW-0378">Hydrolase</keyword>
<dbReference type="SUPFAM" id="SSF81296">
    <property type="entry name" value="E set domains"/>
    <property type="match status" value="1"/>
</dbReference>
<dbReference type="Proteomes" id="UP000306274">
    <property type="component" value="Unassembled WGS sequence"/>
</dbReference>
<comment type="caution">
    <text evidence="7">The sequence shown here is derived from an EMBL/GenBank/DDBJ whole genome shotgun (WGS) entry which is preliminary data.</text>
</comment>
<comment type="subcellular location">
    <subcellularLocation>
        <location evidence="1">Cytoplasm</location>
    </subcellularLocation>
</comment>
<dbReference type="PANTHER" id="PTHR48098">
    <property type="entry name" value="ENTEROCHELIN ESTERASE-RELATED"/>
    <property type="match status" value="1"/>
</dbReference>
<dbReference type="InterPro" id="IPR013783">
    <property type="entry name" value="Ig-like_fold"/>
</dbReference>
<evidence type="ECO:0000256" key="4">
    <source>
        <dbReference type="ARBA" id="ARBA00024201"/>
    </source>
</evidence>
<evidence type="ECO:0000256" key="3">
    <source>
        <dbReference type="ARBA" id="ARBA00022801"/>
    </source>
</evidence>
<dbReference type="InterPro" id="IPR029058">
    <property type="entry name" value="AB_hydrolase_fold"/>
</dbReference>
<feature type="compositionally biased region" description="Low complexity" evidence="5">
    <location>
        <begin position="219"/>
        <end position="261"/>
    </location>
</feature>
<dbReference type="Gene3D" id="2.60.40.10">
    <property type="entry name" value="Immunoglobulins"/>
    <property type="match status" value="1"/>
</dbReference>
<accession>A0ABY2PHN2</accession>
<gene>
    <name evidence="7" type="ORF">E5Z02_09940</name>
</gene>
<dbReference type="InterPro" id="IPR014756">
    <property type="entry name" value="Ig_E-set"/>
</dbReference>
<sequence length="565" mass="58646">MAPTSATDPTDSTDLTDSIDLFGPTGLPDLTGLDATPRPVTGPRVARLARQLQSVRDAAARDALTEAFWAEAARSGTPLVEELDDAPGHRAVTFLWRGHRATRRVLLLARGVTDRDRLADSLLHHLPGTDIWYLGHRLRADHRGSYRMVADISAGAVPVDPALLQRRLLALRAHAGADPLNRDRVPARWRDAEDSVFALPAAPPQPWTGRPHADGPGSGAPSAGVLSAEGPSSDGPGSGAPSADVPPSGSPPSGGRPSGVPLDVIPRGTVERHTLAAGVLGAERDVWVYLPPDAVPYRPTRGPGERDGHRLPLLVLCDGDMWFGRLGLRDTVDALIADGVLPPLAVLAPDAVGTATRRLELGGRESYVSFLADEVVPWASARWPLTGRPERTVVAGQGLGGMTALYAGLTRPERFGAVVAQSPSLWWRPGLEPGTVAPDAVGTPWLATLAAGLRDGLPSGRDGVRGAVVHFDVGLHEGALAEHTEALRAVLRARGHRVTRTVHNGGHDYACWRGLLVDALVKLVGTGAGASTGPGAGAGIGIGTALDVAAAGSQGGSGPARGSAG</sequence>
<proteinExistence type="inferred from homology"/>
<dbReference type="Pfam" id="PF11806">
    <property type="entry name" value="Enterochelin_N"/>
    <property type="match status" value="1"/>
</dbReference>
<evidence type="ECO:0000313" key="7">
    <source>
        <dbReference type="EMBL" id="TGZ10428.1"/>
    </source>
</evidence>
<dbReference type="Gene3D" id="3.40.50.1820">
    <property type="entry name" value="alpha/beta hydrolase"/>
    <property type="match status" value="1"/>
</dbReference>
<comment type="similarity">
    <text evidence="4">Belongs to the Fes family.</text>
</comment>
<dbReference type="SUPFAM" id="SSF53474">
    <property type="entry name" value="alpha/beta-Hydrolases"/>
    <property type="match status" value="1"/>
</dbReference>
<dbReference type="InterPro" id="IPR000801">
    <property type="entry name" value="Esterase-like"/>
</dbReference>
<evidence type="ECO:0000256" key="5">
    <source>
        <dbReference type="SAM" id="MobiDB-lite"/>
    </source>
</evidence>
<evidence type="ECO:0000256" key="1">
    <source>
        <dbReference type="ARBA" id="ARBA00004496"/>
    </source>
</evidence>
<protein>
    <submittedName>
        <fullName evidence="7">DUF3327 domain-containing protein</fullName>
    </submittedName>
</protein>
<dbReference type="Pfam" id="PF00756">
    <property type="entry name" value="Esterase"/>
    <property type="match status" value="1"/>
</dbReference>
<dbReference type="EMBL" id="SRZK01000070">
    <property type="protein sequence ID" value="TGZ10428.1"/>
    <property type="molecule type" value="Genomic_DNA"/>
</dbReference>
<organism evidence="7 8">
    <name type="scientific">Streptomyces rhizosphaericola</name>
    <dbReference type="NCBI Taxonomy" id="2564098"/>
    <lineage>
        <taxon>Bacteria</taxon>
        <taxon>Bacillati</taxon>
        <taxon>Actinomycetota</taxon>
        <taxon>Actinomycetes</taxon>
        <taxon>Kitasatosporales</taxon>
        <taxon>Streptomycetaceae</taxon>
        <taxon>Streptomyces</taxon>
    </lineage>
</organism>
<evidence type="ECO:0000313" key="8">
    <source>
        <dbReference type="Proteomes" id="UP000306274"/>
    </source>
</evidence>
<dbReference type="PANTHER" id="PTHR48098:SF3">
    <property type="entry name" value="IRON(III) ENTEROBACTIN ESTERASE"/>
    <property type="match status" value="1"/>
</dbReference>
<dbReference type="RefSeq" id="WP_136015986.1">
    <property type="nucleotide sequence ID" value="NZ_SRZK01000070.1"/>
</dbReference>
<keyword evidence="2" id="KW-0963">Cytoplasm</keyword>
<feature type="domain" description="Enterochelin esterase N-terminal" evidence="6">
    <location>
        <begin position="91"/>
        <end position="207"/>
    </location>
</feature>
<evidence type="ECO:0000259" key="6">
    <source>
        <dbReference type="Pfam" id="PF11806"/>
    </source>
</evidence>
<name>A0ABY2PHN2_9ACTN</name>
<feature type="region of interest" description="Disordered" evidence="5">
    <location>
        <begin position="1"/>
        <end position="21"/>
    </location>
</feature>
<feature type="region of interest" description="Disordered" evidence="5">
    <location>
        <begin position="196"/>
        <end position="264"/>
    </location>
</feature>
<keyword evidence="8" id="KW-1185">Reference proteome</keyword>